<dbReference type="SUPFAM" id="SSF53335">
    <property type="entry name" value="S-adenosyl-L-methionine-dependent methyltransferases"/>
    <property type="match status" value="1"/>
</dbReference>
<keyword evidence="2" id="KW-0489">Methyltransferase</keyword>
<protein>
    <submittedName>
        <fullName evidence="2">Class I SAM-dependent methyltransferase</fullName>
    </submittedName>
</protein>
<dbReference type="Gene3D" id="3.40.50.150">
    <property type="entry name" value="Vaccinia Virus protein VP39"/>
    <property type="match status" value="1"/>
</dbReference>
<evidence type="ECO:0000313" key="2">
    <source>
        <dbReference type="EMBL" id="GAA1687419.1"/>
    </source>
</evidence>
<evidence type="ECO:0000259" key="1">
    <source>
        <dbReference type="Pfam" id="PF08241"/>
    </source>
</evidence>
<comment type="caution">
    <text evidence="2">The sequence shown here is derived from an EMBL/GenBank/DDBJ whole genome shotgun (WGS) entry which is preliminary data.</text>
</comment>
<name>A0ABN2HI68_9ACTN</name>
<dbReference type="RefSeq" id="WP_344489784.1">
    <property type="nucleotide sequence ID" value="NZ_BAAAQF010000018.1"/>
</dbReference>
<dbReference type="Proteomes" id="UP001499851">
    <property type="component" value="Unassembled WGS sequence"/>
</dbReference>
<feature type="domain" description="Methyltransferase type 11" evidence="1">
    <location>
        <begin position="51"/>
        <end position="138"/>
    </location>
</feature>
<keyword evidence="3" id="KW-1185">Reference proteome</keyword>
<sequence length="260" mass="27938">MAVEVDQVMANYRDSGNLKRRIGIYDFREPRFDPVDYAAALLDGLDGRLVLDVGAGFGRYTRRLRADFPTATVVAIDKGPGMLAEVEAPATVADARAIPYPDDAVDAVLAMHMLYHVPDPADAVAEFRRVLKPGGTLLASTNARGDMAAMAELWHRAAAPVLGSGGYSWDGAIRGFDSASAPALLEARFDSVEAFEAAGVVAVPEPAPILRFLASIQSFAGCDDAEMAAILLAAERELEAHFASHATFDFTKTLVFYRCR</sequence>
<dbReference type="PANTHER" id="PTHR43591:SF24">
    <property type="entry name" value="2-METHOXY-6-POLYPRENYL-1,4-BENZOQUINOL METHYLASE, MITOCHONDRIAL"/>
    <property type="match status" value="1"/>
</dbReference>
<reference evidence="2 3" key="1">
    <citation type="journal article" date="2019" name="Int. J. Syst. Evol. Microbiol.">
        <title>The Global Catalogue of Microorganisms (GCM) 10K type strain sequencing project: providing services to taxonomists for standard genome sequencing and annotation.</title>
        <authorList>
            <consortium name="The Broad Institute Genomics Platform"/>
            <consortium name="The Broad Institute Genome Sequencing Center for Infectious Disease"/>
            <person name="Wu L."/>
            <person name="Ma J."/>
        </authorList>
    </citation>
    <scope>NUCLEOTIDE SEQUENCE [LARGE SCALE GENOMIC DNA]</scope>
    <source>
        <strain evidence="2 3">JCM 16001</strain>
    </source>
</reference>
<dbReference type="Pfam" id="PF08241">
    <property type="entry name" value="Methyltransf_11"/>
    <property type="match status" value="1"/>
</dbReference>
<evidence type="ECO:0000313" key="3">
    <source>
        <dbReference type="Proteomes" id="UP001499851"/>
    </source>
</evidence>
<dbReference type="GO" id="GO:0032259">
    <property type="term" value="P:methylation"/>
    <property type="evidence" value="ECO:0007669"/>
    <property type="project" value="UniProtKB-KW"/>
</dbReference>
<gene>
    <name evidence="2" type="ORF">GCM10009830_38740</name>
</gene>
<dbReference type="CDD" id="cd02440">
    <property type="entry name" value="AdoMet_MTases"/>
    <property type="match status" value="1"/>
</dbReference>
<accession>A0ABN2HI68</accession>
<keyword evidence="2" id="KW-0808">Transferase</keyword>
<dbReference type="InterPro" id="IPR013216">
    <property type="entry name" value="Methyltransf_11"/>
</dbReference>
<dbReference type="InterPro" id="IPR029063">
    <property type="entry name" value="SAM-dependent_MTases_sf"/>
</dbReference>
<organism evidence="2 3">
    <name type="scientific">Glycomyces endophyticus</name>
    <dbReference type="NCBI Taxonomy" id="480996"/>
    <lineage>
        <taxon>Bacteria</taxon>
        <taxon>Bacillati</taxon>
        <taxon>Actinomycetota</taxon>
        <taxon>Actinomycetes</taxon>
        <taxon>Glycomycetales</taxon>
        <taxon>Glycomycetaceae</taxon>
        <taxon>Glycomyces</taxon>
    </lineage>
</organism>
<dbReference type="EMBL" id="BAAAQF010000018">
    <property type="protein sequence ID" value="GAA1687419.1"/>
    <property type="molecule type" value="Genomic_DNA"/>
</dbReference>
<proteinExistence type="predicted"/>
<dbReference type="PANTHER" id="PTHR43591">
    <property type="entry name" value="METHYLTRANSFERASE"/>
    <property type="match status" value="1"/>
</dbReference>
<dbReference type="GO" id="GO:0008168">
    <property type="term" value="F:methyltransferase activity"/>
    <property type="evidence" value="ECO:0007669"/>
    <property type="project" value="UniProtKB-KW"/>
</dbReference>